<feature type="region of interest" description="Disordered" evidence="1">
    <location>
        <begin position="434"/>
        <end position="453"/>
    </location>
</feature>
<protein>
    <recommendedName>
        <fullName evidence="5">Mannosyltransferase</fullName>
    </recommendedName>
</protein>
<dbReference type="Proteomes" id="UP001597419">
    <property type="component" value="Unassembled WGS sequence"/>
</dbReference>
<organism evidence="3 4">
    <name type="scientific">Amycolatopsis samaneae</name>
    <dbReference type="NCBI Taxonomy" id="664691"/>
    <lineage>
        <taxon>Bacteria</taxon>
        <taxon>Bacillati</taxon>
        <taxon>Actinomycetota</taxon>
        <taxon>Actinomycetes</taxon>
        <taxon>Pseudonocardiales</taxon>
        <taxon>Pseudonocardiaceae</taxon>
        <taxon>Amycolatopsis</taxon>
    </lineage>
</organism>
<feature type="transmembrane region" description="Helical" evidence="2">
    <location>
        <begin position="78"/>
        <end position="111"/>
    </location>
</feature>
<feature type="transmembrane region" description="Helical" evidence="2">
    <location>
        <begin position="207"/>
        <end position="234"/>
    </location>
</feature>
<dbReference type="EMBL" id="JBHUKU010000033">
    <property type="protein sequence ID" value="MFD2465459.1"/>
    <property type="molecule type" value="Genomic_DNA"/>
</dbReference>
<dbReference type="RefSeq" id="WP_345407150.1">
    <property type="nucleotide sequence ID" value="NZ_BAABHG010000021.1"/>
</dbReference>
<comment type="caution">
    <text evidence="3">The sequence shown here is derived from an EMBL/GenBank/DDBJ whole genome shotgun (WGS) entry which is preliminary data.</text>
</comment>
<accession>A0ABW5GXD2</accession>
<reference evidence="4" key="1">
    <citation type="journal article" date="2019" name="Int. J. Syst. Evol. Microbiol.">
        <title>The Global Catalogue of Microorganisms (GCM) 10K type strain sequencing project: providing services to taxonomists for standard genome sequencing and annotation.</title>
        <authorList>
            <consortium name="The Broad Institute Genomics Platform"/>
            <consortium name="The Broad Institute Genome Sequencing Center for Infectious Disease"/>
            <person name="Wu L."/>
            <person name="Ma J."/>
        </authorList>
    </citation>
    <scope>NUCLEOTIDE SEQUENCE [LARGE SCALE GENOMIC DNA]</scope>
    <source>
        <strain evidence="4">CGMCC 4.7643</strain>
    </source>
</reference>
<keyword evidence="2" id="KW-0472">Membrane</keyword>
<feature type="transmembrane region" description="Helical" evidence="2">
    <location>
        <begin position="338"/>
        <end position="358"/>
    </location>
</feature>
<proteinExistence type="predicted"/>
<gene>
    <name evidence="3" type="ORF">ACFSYJ_43050</name>
</gene>
<feature type="transmembrane region" description="Helical" evidence="2">
    <location>
        <begin position="123"/>
        <end position="147"/>
    </location>
</feature>
<keyword evidence="2" id="KW-0812">Transmembrane</keyword>
<feature type="transmembrane region" description="Helical" evidence="2">
    <location>
        <begin position="167"/>
        <end position="195"/>
    </location>
</feature>
<keyword evidence="4" id="KW-1185">Reference proteome</keyword>
<feature type="transmembrane region" description="Helical" evidence="2">
    <location>
        <begin position="21"/>
        <end position="39"/>
    </location>
</feature>
<feature type="transmembrane region" description="Helical" evidence="2">
    <location>
        <begin position="407"/>
        <end position="426"/>
    </location>
</feature>
<feature type="transmembrane region" description="Helical" evidence="2">
    <location>
        <begin position="262"/>
        <end position="284"/>
    </location>
</feature>
<keyword evidence="2" id="KW-1133">Transmembrane helix</keyword>
<evidence type="ECO:0000256" key="2">
    <source>
        <dbReference type="SAM" id="Phobius"/>
    </source>
</evidence>
<sequence length="453" mass="49127">MSAESEVVALDENRKRTLRRTGLVAAAVVLAVAARVALFDHESFDYKVFFKNWYEFISAHGGFSALKYRFSDYNVPYLYLITILTYLPIPALAGVKIISVLFDLVLAYFTYRIVALRHPGGRLPPLAALIVLFLPTVATNSGMWGQADSLYAAFGLGGVYFALRRRPWLSAVFFGLSLAFKLQAVFLFPLLLVLLLKRWLPWRVLPVVPGVVLLLDVPALLAGAPLGQLLSVYVQQTSSYPELSLRAPSIYQFFPASADAAVIRPIGVAVTGLVVLGLCLGVLLSRVRLTTTKIVLMGAASALLVPFLLPSMHERYFYLAEVLTVIAAFHLPRRLWYVPVLVQVASFLAYLEVLVPAMGPRSPGGGPGVIIGGPPPDGSVFPLPGGRPPPGAMTDLMSNLYAPTLEFRLLAALMAVAVVSVLWTTIREFRRDPAAGAGPSVASRVHQGSELPS</sequence>
<evidence type="ECO:0008006" key="5">
    <source>
        <dbReference type="Google" id="ProtNLM"/>
    </source>
</evidence>
<evidence type="ECO:0000313" key="3">
    <source>
        <dbReference type="EMBL" id="MFD2465459.1"/>
    </source>
</evidence>
<evidence type="ECO:0000256" key="1">
    <source>
        <dbReference type="SAM" id="MobiDB-lite"/>
    </source>
</evidence>
<evidence type="ECO:0000313" key="4">
    <source>
        <dbReference type="Proteomes" id="UP001597419"/>
    </source>
</evidence>
<name>A0ABW5GXD2_9PSEU</name>